<comment type="similarity">
    <text evidence="1 6 7">Belongs to the peptidase S8 family.</text>
</comment>
<feature type="domain" description="Fervidolysin-like N-terminal prodomain" evidence="10">
    <location>
        <begin position="44"/>
        <end position="128"/>
    </location>
</feature>
<dbReference type="STRING" id="1797985.A2Y83_00980"/>
<evidence type="ECO:0000256" key="7">
    <source>
        <dbReference type="RuleBase" id="RU003355"/>
    </source>
</evidence>
<dbReference type="GO" id="GO:0006508">
    <property type="term" value="P:proteolysis"/>
    <property type="evidence" value="ECO:0007669"/>
    <property type="project" value="UniProtKB-KW"/>
</dbReference>
<dbReference type="InterPro" id="IPR032179">
    <property type="entry name" value="Cry22Aa_Ig-like"/>
</dbReference>
<dbReference type="InterPro" id="IPR054399">
    <property type="entry name" value="Fervidolysin-like_N_prodom"/>
</dbReference>
<dbReference type="PANTHER" id="PTHR43806:SF11">
    <property type="entry name" value="CEREVISIN-RELATED"/>
    <property type="match status" value="1"/>
</dbReference>
<dbReference type="InterPro" id="IPR050131">
    <property type="entry name" value="Peptidase_S8_subtilisin-like"/>
</dbReference>
<dbReference type="InterPro" id="IPR015500">
    <property type="entry name" value="Peptidase_S8_subtilisin-rel"/>
</dbReference>
<dbReference type="InterPro" id="IPR036852">
    <property type="entry name" value="Peptidase_S8/S53_dom_sf"/>
</dbReference>
<dbReference type="EMBL" id="MFFS01000038">
    <property type="protein sequence ID" value="OGF22161.1"/>
    <property type="molecule type" value="Genomic_DNA"/>
</dbReference>
<dbReference type="Pfam" id="PF22148">
    <property type="entry name" value="Fervidolysin_NPro-like"/>
    <property type="match status" value="1"/>
</dbReference>
<evidence type="ECO:0008006" key="13">
    <source>
        <dbReference type="Google" id="ProtNLM"/>
    </source>
</evidence>
<name>A0A1F5S7A8_9BACT</name>
<dbReference type="InterPro" id="IPR023827">
    <property type="entry name" value="Peptidase_S8_Asp-AS"/>
</dbReference>
<keyword evidence="3 6" id="KW-0378">Hydrolase</keyword>
<reference evidence="11 12" key="1">
    <citation type="journal article" date="2016" name="Nat. Commun.">
        <title>Thousands of microbial genomes shed light on interconnected biogeochemical processes in an aquifer system.</title>
        <authorList>
            <person name="Anantharaman K."/>
            <person name="Brown C.T."/>
            <person name="Hug L.A."/>
            <person name="Sharon I."/>
            <person name="Castelle C.J."/>
            <person name="Probst A.J."/>
            <person name="Thomas B.C."/>
            <person name="Singh A."/>
            <person name="Wilkins M.J."/>
            <person name="Karaoz U."/>
            <person name="Brodie E.L."/>
            <person name="Williams K.H."/>
            <person name="Hubbard S.S."/>
            <person name="Banfield J.F."/>
        </authorList>
    </citation>
    <scope>NUCLEOTIDE SEQUENCE [LARGE SCALE GENOMIC DNA]</scope>
</reference>
<feature type="active site" description="Charge relay system" evidence="5 6">
    <location>
        <position position="390"/>
    </location>
</feature>
<evidence type="ECO:0000313" key="11">
    <source>
        <dbReference type="EMBL" id="OGF22161.1"/>
    </source>
</evidence>
<dbReference type="PROSITE" id="PS00138">
    <property type="entry name" value="SUBTILASE_SER"/>
    <property type="match status" value="1"/>
</dbReference>
<feature type="active site" description="Charge relay system" evidence="5 6">
    <location>
        <position position="179"/>
    </location>
</feature>
<organism evidence="11 12">
    <name type="scientific">Candidatus Falkowbacteria bacterium RBG_13_39_14</name>
    <dbReference type="NCBI Taxonomy" id="1797985"/>
    <lineage>
        <taxon>Bacteria</taxon>
        <taxon>Candidatus Falkowiibacteriota</taxon>
    </lineage>
</organism>
<gene>
    <name evidence="11" type="ORF">A2Y83_00980</name>
</gene>
<feature type="domain" description="Pesticidal crystal protein Cry22Aa Ig-like" evidence="9">
    <location>
        <begin position="793"/>
        <end position="863"/>
    </location>
</feature>
<dbReference type="GO" id="GO:0004252">
    <property type="term" value="F:serine-type endopeptidase activity"/>
    <property type="evidence" value="ECO:0007669"/>
    <property type="project" value="UniProtKB-UniRule"/>
</dbReference>
<evidence type="ECO:0000259" key="8">
    <source>
        <dbReference type="Pfam" id="PF00082"/>
    </source>
</evidence>
<feature type="active site" description="Charge relay system" evidence="5 6">
    <location>
        <position position="229"/>
    </location>
</feature>
<dbReference type="Pfam" id="PF00082">
    <property type="entry name" value="Peptidase_S8"/>
    <property type="match status" value="1"/>
</dbReference>
<dbReference type="PRINTS" id="PR00723">
    <property type="entry name" value="SUBTILISIN"/>
</dbReference>
<dbReference type="PROSITE" id="PS00136">
    <property type="entry name" value="SUBTILASE_ASP"/>
    <property type="match status" value="1"/>
</dbReference>
<dbReference type="Gene3D" id="2.60.40.10">
    <property type="entry name" value="Immunoglobulins"/>
    <property type="match status" value="2"/>
</dbReference>
<evidence type="ECO:0000313" key="12">
    <source>
        <dbReference type="Proteomes" id="UP000178323"/>
    </source>
</evidence>
<evidence type="ECO:0000256" key="6">
    <source>
        <dbReference type="PROSITE-ProRule" id="PRU01240"/>
    </source>
</evidence>
<evidence type="ECO:0000256" key="1">
    <source>
        <dbReference type="ARBA" id="ARBA00011073"/>
    </source>
</evidence>
<proteinExistence type="inferred from homology"/>
<feature type="domain" description="Peptidase S8/S53" evidence="8">
    <location>
        <begin position="171"/>
        <end position="423"/>
    </location>
</feature>
<dbReference type="InterPro" id="IPR022398">
    <property type="entry name" value="Peptidase_S8_His-AS"/>
</dbReference>
<dbReference type="Gene3D" id="3.40.50.200">
    <property type="entry name" value="Peptidase S8/S53 domain"/>
    <property type="match status" value="1"/>
</dbReference>
<keyword evidence="4 6" id="KW-0720">Serine protease</keyword>
<dbReference type="PROSITE" id="PS51892">
    <property type="entry name" value="SUBTILASE"/>
    <property type="match status" value="1"/>
</dbReference>
<dbReference type="Pfam" id="PF16403">
    <property type="entry name" value="Bact_surface_Ig-like"/>
    <property type="match status" value="2"/>
</dbReference>
<dbReference type="PROSITE" id="PS00137">
    <property type="entry name" value="SUBTILASE_HIS"/>
    <property type="match status" value="1"/>
</dbReference>
<feature type="domain" description="Pesticidal crystal protein Cry22Aa Ig-like" evidence="9">
    <location>
        <begin position="873"/>
        <end position="942"/>
    </location>
</feature>
<evidence type="ECO:0000259" key="9">
    <source>
        <dbReference type="Pfam" id="PF16403"/>
    </source>
</evidence>
<evidence type="ECO:0000256" key="3">
    <source>
        <dbReference type="ARBA" id="ARBA00022801"/>
    </source>
</evidence>
<evidence type="ECO:0000259" key="10">
    <source>
        <dbReference type="Pfam" id="PF22148"/>
    </source>
</evidence>
<evidence type="ECO:0000256" key="4">
    <source>
        <dbReference type="ARBA" id="ARBA00022825"/>
    </source>
</evidence>
<sequence length="1594" mass="172644">MKKIFFYSVILFFISSQIITGDNAAAKIKAKSITQNNLWVSNHNTRDSKTLPYAQGEVLVKFKTGKLDLERYSGRVKAKSFALAKGLERKKDIWKSNISVLKTKGNESVEDVIERLKNDPDIEHIQPNYIYHIAAIDTNDTYKDLLWGLDDASDNDIDAPQAWNISEGEENEVIVAVIDTGVAYDHPDLAANMWDGSQCLDKNGEFLGECEHGFDFEDNDKFPMDTFGHGTHIAGAIGAVKNNGIGVIGVAPNIKIMAIKCGSEGTLESDDIISGINFAKYNGAKIINASWGGNYFDLELYNAINNFPGLVIAAAGNGGEDWIGDDNEITHTYPSDFDLGNIVSVAAINKTGALGNFSNYGNISVDIGAPGVDIYSAYLDSDYRNMHGTSMAAPHAAGLAGLILGYKPELTSAKVKNAILSTGDPLPSLSGKTVTGKRINAYNALLYVTPPVITNYALNGAENNAAFNPNLGETVGIILNANKNVDWVSIKIENSSDSGIYRYYYPGNDCDGKSQCVKYWDGSLSSKDTLLLDGEYKIKVKIEDANEDVFDDYLSPYAIIIDRTQPDTAPPLLTEIDPIPAFTNDNTPEYTFSSTEAGAIAYSGGCASDTVNAIAGHNSITLTQMEDGTYSDCAITVTDLSGNISEPLIFSGFAIDTIPPALGDLVYTKKNGEATNISLTNNKYNLTIDSSEYPDFAENLNGAAYLNIDGADTEKAFDVNWIEATKAVGQLTYQDNAYFPSVGWYFAVNEGVEVTFAIGENNFEAAILDKAGNGTLISVKVITADTTAPIIILIGDNPLTQEAGVEYDEPGAAAIDDVDGDISADIAIDGNVDINTLGEYVLTYNVSDYSGNQAAEITRTVNVKDTLPPVIALNGGDMKIYEGTQYLDPGATAYDTLDGGITQNIISDGEVNTAIPGDYYIKYNVTDNAGNAALEMSRTITVLPLGDAQAALSANISVDASAPEIMVGSNISQNSTITVGSEIADARMNVKAIANGAKTKQVNFQNSITVNSKTSAGDVKLEIPKDTQIKADASWDWIINLPRIISNSSVTVTPDENHTATIASIIEIGANDLPLNLSKAIRILIAGNSGKYAGFSRAGAFTKITAACVEDSEEAGDALPEGGECKIDVGSDLTVWTKHFTKFIIYSQTENQPPSAPPSGGGGGGGINCAAPVTPIIIINNNETAAYDNKVILKLSAENMNHSYSPLTMIISNHSNFDGAQWIDFANSTEWMLTEGNGNKTVYAKFRNRCRESSPASDKIELLIKQPDEALTHKTTETTAELENKPSKIASQPMMELFNQPIASSAQIDINLSKRLKGRFLLQTENRGNIWYVDAINFLRYRVTPENALGLFKKLSKGISDADLAKISISGSGQVQKSALAEKLRGELLLQVEQKGAIWYIDIEGYRHYVSFSNLMDLFRKLSLGINNENLYKIREGDLTANPSNGANAINSGKILGEQIDKNLAKRLSGKLLLQVEDKGNIWYVDTFENKRYHIALGDALSLFRKLSLGIKDTDLMEIPPAGINDTGNMSLRNRLKGKLLLQVEQKGAIWYVDEKGFRHETTRHNLLEIFRKLAIGIKNDDLYKIPMGILDEV</sequence>
<dbReference type="Proteomes" id="UP000178323">
    <property type="component" value="Unassembled WGS sequence"/>
</dbReference>
<dbReference type="CDD" id="cd07473">
    <property type="entry name" value="Peptidases_S8_Subtilisin_like"/>
    <property type="match status" value="1"/>
</dbReference>
<accession>A0A1F5S7A8</accession>
<dbReference type="InterPro" id="IPR023828">
    <property type="entry name" value="Peptidase_S8_Ser-AS"/>
</dbReference>
<dbReference type="InterPro" id="IPR000209">
    <property type="entry name" value="Peptidase_S8/S53_dom"/>
</dbReference>
<evidence type="ECO:0000256" key="2">
    <source>
        <dbReference type="ARBA" id="ARBA00022670"/>
    </source>
</evidence>
<evidence type="ECO:0000256" key="5">
    <source>
        <dbReference type="PIRSR" id="PIRSR615500-1"/>
    </source>
</evidence>
<keyword evidence="2 6" id="KW-0645">Protease</keyword>
<protein>
    <recommendedName>
        <fullName evidence="13">Peptidase S8/S53 domain-containing protein</fullName>
    </recommendedName>
</protein>
<comment type="caution">
    <text evidence="11">The sequence shown here is derived from an EMBL/GenBank/DDBJ whole genome shotgun (WGS) entry which is preliminary data.</text>
</comment>
<dbReference type="PANTHER" id="PTHR43806">
    <property type="entry name" value="PEPTIDASE S8"/>
    <property type="match status" value="1"/>
</dbReference>
<dbReference type="SUPFAM" id="SSF52743">
    <property type="entry name" value="Subtilisin-like"/>
    <property type="match status" value="1"/>
</dbReference>
<dbReference type="InterPro" id="IPR034204">
    <property type="entry name" value="PfSUB1-like_cat_dom"/>
</dbReference>
<dbReference type="InterPro" id="IPR013783">
    <property type="entry name" value="Ig-like_fold"/>
</dbReference>